<feature type="domain" description="HTH tetR-type" evidence="3">
    <location>
        <begin position="4"/>
        <end position="64"/>
    </location>
</feature>
<dbReference type="STRING" id="1121393.SAMN02745216_03284"/>
<protein>
    <submittedName>
        <fullName evidence="4">Transcriptional regulator, TetR family</fullName>
    </submittedName>
</protein>
<dbReference type="RefSeq" id="WP_073477344.1">
    <property type="nucleotide sequence ID" value="NZ_FQZU01000022.1"/>
</dbReference>
<proteinExistence type="predicted"/>
<evidence type="ECO:0000256" key="2">
    <source>
        <dbReference type="PROSITE-ProRule" id="PRU00335"/>
    </source>
</evidence>
<dbReference type="Gene3D" id="1.10.357.10">
    <property type="entry name" value="Tetracycline Repressor, domain 2"/>
    <property type="match status" value="1"/>
</dbReference>
<evidence type="ECO:0000256" key="1">
    <source>
        <dbReference type="ARBA" id="ARBA00023125"/>
    </source>
</evidence>
<dbReference type="GO" id="GO:0003677">
    <property type="term" value="F:DNA binding"/>
    <property type="evidence" value="ECO:0007669"/>
    <property type="project" value="UniProtKB-UniRule"/>
</dbReference>
<dbReference type="Pfam" id="PF00440">
    <property type="entry name" value="TetR_N"/>
    <property type="match status" value="1"/>
</dbReference>
<dbReference type="PANTHER" id="PTHR43479">
    <property type="entry name" value="ACREF/ENVCD OPERON REPRESSOR-RELATED"/>
    <property type="match status" value="1"/>
</dbReference>
<name>A0A1M6RKG7_9BACT</name>
<accession>A0A1M6RKG7</accession>
<dbReference type="SUPFAM" id="SSF48498">
    <property type="entry name" value="Tetracyclin repressor-like, C-terminal domain"/>
    <property type="match status" value="1"/>
</dbReference>
<dbReference type="InterPro" id="IPR036271">
    <property type="entry name" value="Tet_transcr_reg_TetR-rel_C_sf"/>
</dbReference>
<dbReference type="Gene3D" id="1.10.10.60">
    <property type="entry name" value="Homeodomain-like"/>
    <property type="match status" value="1"/>
</dbReference>
<evidence type="ECO:0000313" key="5">
    <source>
        <dbReference type="Proteomes" id="UP000183994"/>
    </source>
</evidence>
<dbReference type="InterPro" id="IPR009057">
    <property type="entry name" value="Homeodomain-like_sf"/>
</dbReference>
<dbReference type="PRINTS" id="PR00455">
    <property type="entry name" value="HTHTETR"/>
</dbReference>
<sequence>MKPEERKKLILASAKKLFSRNGYYQTQISDIIKDAGIARGTIYQYFANKEDVFVTLAEEYYSLWEESISLAAADLDLDVVNPVNYFRHRIKRTLFFFSQDKDLCNIALRVGLGLPGEMASVIKRFEERIIRLLIGDLKLGIDNGHVRRDLNVELTANLLTGALLSTAYHFYSRDAGKAKPLDINKTTEEITAVFAPGIFVKPYQPKGK</sequence>
<gene>
    <name evidence="4" type="ORF">SAMN02745216_03284</name>
</gene>
<reference evidence="5" key="1">
    <citation type="submission" date="2016-11" db="EMBL/GenBank/DDBJ databases">
        <authorList>
            <person name="Varghese N."/>
            <person name="Submissions S."/>
        </authorList>
    </citation>
    <scope>NUCLEOTIDE SEQUENCE [LARGE SCALE GENOMIC DNA]</scope>
    <source>
        <strain evidence="5">DSM 16219</strain>
    </source>
</reference>
<dbReference type="Proteomes" id="UP000183994">
    <property type="component" value="Unassembled WGS sequence"/>
</dbReference>
<organism evidence="4 5">
    <name type="scientific">Desulfatibacillum alkenivorans DSM 16219</name>
    <dbReference type="NCBI Taxonomy" id="1121393"/>
    <lineage>
        <taxon>Bacteria</taxon>
        <taxon>Pseudomonadati</taxon>
        <taxon>Thermodesulfobacteriota</taxon>
        <taxon>Desulfobacteria</taxon>
        <taxon>Desulfobacterales</taxon>
        <taxon>Desulfatibacillaceae</taxon>
        <taxon>Desulfatibacillum</taxon>
    </lineage>
</organism>
<dbReference type="PANTHER" id="PTHR43479:SF11">
    <property type="entry name" value="ACREF_ENVCD OPERON REPRESSOR-RELATED"/>
    <property type="match status" value="1"/>
</dbReference>
<dbReference type="AlphaFoldDB" id="A0A1M6RKG7"/>
<dbReference type="InterPro" id="IPR001647">
    <property type="entry name" value="HTH_TetR"/>
</dbReference>
<dbReference type="PROSITE" id="PS50977">
    <property type="entry name" value="HTH_TETR_2"/>
    <property type="match status" value="1"/>
</dbReference>
<evidence type="ECO:0000259" key="3">
    <source>
        <dbReference type="PROSITE" id="PS50977"/>
    </source>
</evidence>
<dbReference type="InterPro" id="IPR050624">
    <property type="entry name" value="HTH-type_Tx_Regulator"/>
</dbReference>
<evidence type="ECO:0000313" key="4">
    <source>
        <dbReference type="EMBL" id="SHK32924.1"/>
    </source>
</evidence>
<feature type="DNA-binding region" description="H-T-H motif" evidence="2">
    <location>
        <begin position="27"/>
        <end position="46"/>
    </location>
</feature>
<dbReference type="EMBL" id="FQZU01000022">
    <property type="protein sequence ID" value="SHK32924.1"/>
    <property type="molecule type" value="Genomic_DNA"/>
</dbReference>
<keyword evidence="1 2" id="KW-0238">DNA-binding</keyword>
<keyword evidence="5" id="KW-1185">Reference proteome</keyword>
<dbReference type="SUPFAM" id="SSF46689">
    <property type="entry name" value="Homeodomain-like"/>
    <property type="match status" value="1"/>
</dbReference>